<protein>
    <submittedName>
        <fullName evidence="2">Uncharacterized protein</fullName>
    </submittedName>
</protein>
<reference evidence="2" key="1">
    <citation type="journal article" date="2015" name="Nature">
        <title>Complex archaea that bridge the gap between prokaryotes and eukaryotes.</title>
        <authorList>
            <person name="Spang A."/>
            <person name="Saw J.H."/>
            <person name="Jorgensen S.L."/>
            <person name="Zaremba-Niedzwiedzka K."/>
            <person name="Martijn J."/>
            <person name="Lind A.E."/>
            <person name="van Eijk R."/>
            <person name="Schleper C."/>
            <person name="Guy L."/>
            <person name="Ettema T.J."/>
        </authorList>
    </citation>
    <scope>NUCLEOTIDE SEQUENCE</scope>
</reference>
<keyword evidence="1" id="KW-0472">Membrane</keyword>
<keyword evidence="1" id="KW-0812">Transmembrane</keyword>
<accession>A0A0F9CAR1</accession>
<proteinExistence type="predicted"/>
<gene>
    <name evidence="2" type="ORF">LCGC14_2633100</name>
</gene>
<dbReference type="AlphaFoldDB" id="A0A0F9CAR1"/>
<evidence type="ECO:0000313" key="2">
    <source>
        <dbReference type="EMBL" id="KKK99404.1"/>
    </source>
</evidence>
<feature type="non-terminal residue" evidence="2">
    <location>
        <position position="107"/>
    </location>
</feature>
<keyword evidence="1" id="KW-1133">Transmembrane helix</keyword>
<evidence type="ECO:0000256" key="1">
    <source>
        <dbReference type="SAM" id="Phobius"/>
    </source>
</evidence>
<organism evidence="2">
    <name type="scientific">marine sediment metagenome</name>
    <dbReference type="NCBI Taxonomy" id="412755"/>
    <lineage>
        <taxon>unclassified sequences</taxon>
        <taxon>metagenomes</taxon>
        <taxon>ecological metagenomes</taxon>
    </lineage>
</organism>
<name>A0A0F9CAR1_9ZZZZ</name>
<dbReference type="EMBL" id="LAZR01045217">
    <property type="protein sequence ID" value="KKK99404.1"/>
    <property type="molecule type" value="Genomic_DNA"/>
</dbReference>
<comment type="caution">
    <text evidence="2">The sequence shown here is derived from an EMBL/GenBank/DDBJ whole genome shotgun (WGS) entry which is preliminary data.</text>
</comment>
<sequence>MSNIFSSVITQTICTAVSAANWTFVPGDWTDTTGAAVAFRVDCNRGGGSPTNRASGELGAIEWNVTTASSTTYKMIANDDNNSALLLGPALGLSGTYVFFTLLATGT</sequence>
<feature type="transmembrane region" description="Helical" evidence="1">
    <location>
        <begin position="84"/>
        <end position="104"/>
    </location>
</feature>